<evidence type="ECO:0000313" key="2">
    <source>
        <dbReference type="EMBL" id="MEQ2185715.1"/>
    </source>
</evidence>
<feature type="transmembrane region" description="Helical" evidence="1">
    <location>
        <begin position="86"/>
        <end position="106"/>
    </location>
</feature>
<keyword evidence="1" id="KW-0472">Membrane</keyword>
<keyword evidence="3" id="KW-1185">Reference proteome</keyword>
<comment type="caution">
    <text evidence="2">The sequence shown here is derived from an EMBL/GenBank/DDBJ whole genome shotgun (WGS) entry which is preliminary data.</text>
</comment>
<sequence length="110" mass="12776">MFILVSVLTCSCFFLSFPSAFLSPSFPFFLPFHCLCSSVIHQFFLPSFFFFLFHSFLPSICPSFYHSSTHPFLLLPTDQFFNPLSFLCSFPSILPLVNLWILYFKINMDG</sequence>
<keyword evidence="1" id="KW-0812">Transmembrane</keyword>
<gene>
    <name evidence="2" type="ORF">GOODEAATRI_021126</name>
</gene>
<organism evidence="2 3">
    <name type="scientific">Goodea atripinnis</name>
    <dbReference type="NCBI Taxonomy" id="208336"/>
    <lineage>
        <taxon>Eukaryota</taxon>
        <taxon>Metazoa</taxon>
        <taxon>Chordata</taxon>
        <taxon>Craniata</taxon>
        <taxon>Vertebrata</taxon>
        <taxon>Euteleostomi</taxon>
        <taxon>Actinopterygii</taxon>
        <taxon>Neopterygii</taxon>
        <taxon>Teleostei</taxon>
        <taxon>Neoteleostei</taxon>
        <taxon>Acanthomorphata</taxon>
        <taxon>Ovalentaria</taxon>
        <taxon>Atherinomorphae</taxon>
        <taxon>Cyprinodontiformes</taxon>
        <taxon>Goodeidae</taxon>
        <taxon>Goodea</taxon>
    </lineage>
</organism>
<evidence type="ECO:0000313" key="3">
    <source>
        <dbReference type="Proteomes" id="UP001476798"/>
    </source>
</evidence>
<evidence type="ECO:0000256" key="1">
    <source>
        <dbReference type="SAM" id="Phobius"/>
    </source>
</evidence>
<name>A0ABV0PQE3_9TELE</name>
<reference evidence="2 3" key="1">
    <citation type="submission" date="2021-06" db="EMBL/GenBank/DDBJ databases">
        <authorList>
            <person name="Palmer J.M."/>
        </authorList>
    </citation>
    <scope>NUCLEOTIDE SEQUENCE [LARGE SCALE GENOMIC DNA]</scope>
    <source>
        <strain evidence="2 3">GA_2019</strain>
        <tissue evidence="2">Muscle</tissue>
    </source>
</reference>
<keyword evidence="1" id="KW-1133">Transmembrane helix</keyword>
<proteinExistence type="predicted"/>
<dbReference type="EMBL" id="JAHRIO010081992">
    <property type="protein sequence ID" value="MEQ2185715.1"/>
    <property type="molecule type" value="Genomic_DNA"/>
</dbReference>
<protein>
    <submittedName>
        <fullName evidence="2">Uncharacterized protein</fullName>
    </submittedName>
</protein>
<dbReference type="Proteomes" id="UP001476798">
    <property type="component" value="Unassembled WGS sequence"/>
</dbReference>
<accession>A0ABV0PQE3</accession>
<feature type="transmembrane region" description="Helical" evidence="1">
    <location>
        <begin position="43"/>
        <end position="65"/>
    </location>
</feature>